<dbReference type="SUPFAM" id="SSF55729">
    <property type="entry name" value="Acyl-CoA N-acyltransferases (Nat)"/>
    <property type="match status" value="1"/>
</dbReference>
<dbReference type="PANTHER" id="PTHR43877">
    <property type="entry name" value="AMINOALKYLPHOSPHONATE N-ACETYLTRANSFERASE-RELATED-RELATED"/>
    <property type="match status" value="1"/>
</dbReference>
<keyword evidence="2" id="KW-0012">Acyltransferase</keyword>
<dbReference type="PANTHER" id="PTHR43877:SF2">
    <property type="entry name" value="AMINOALKYLPHOSPHONATE N-ACETYLTRANSFERASE-RELATED"/>
    <property type="match status" value="1"/>
</dbReference>
<dbReference type="AlphaFoldDB" id="A0A0K6IKB0"/>
<dbReference type="STRING" id="1137284.GCA_001418205_01593"/>
<organism evidence="4 5">
    <name type="scientific">Marinomonas fungiae</name>
    <dbReference type="NCBI Taxonomy" id="1137284"/>
    <lineage>
        <taxon>Bacteria</taxon>
        <taxon>Pseudomonadati</taxon>
        <taxon>Pseudomonadota</taxon>
        <taxon>Gammaproteobacteria</taxon>
        <taxon>Oceanospirillales</taxon>
        <taxon>Oceanospirillaceae</taxon>
        <taxon>Marinomonas</taxon>
    </lineage>
</organism>
<dbReference type="InterPro" id="IPR050832">
    <property type="entry name" value="Bact_Acetyltransf"/>
</dbReference>
<dbReference type="Gene3D" id="3.40.630.30">
    <property type="match status" value="1"/>
</dbReference>
<accession>A0A0K6IKB0</accession>
<dbReference type="InterPro" id="IPR000182">
    <property type="entry name" value="GNAT_dom"/>
</dbReference>
<name>A0A0K6IKB0_9GAMM</name>
<dbReference type="PROSITE" id="PS51186">
    <property type="entry name" value="GNAT"/>
    <property type="match status" value="1"/>
</dbReference>
<keyword evidence="5" id="KW-1185">Reference proteome</keyword>
<evidence type="ECO:0000256" key="2">
    <source>
        <dbReference type="ARBA" id="ARBA00023315"/>
    </source>
</evidence>
<feature type="domain" description="N-acetyltransferase" evidence="3">
    <location>
        <begin position="3"/>
        <end position="147"/>
    </location>
</feature>
<dbReference type="CDD" id="cd04301">
    <property type="entry name" value="NAT_SF"/>
    <property type="match status" value="1"/>
</dbReference>
<proteinExistence type="predicted"/>
<evidence type="ECO:0000259" key="3">
    <source>
        <dbReference type="PROSITE" id="PS51186"/>
    </source>
</evidence>
<dbReference type="Proteomes" id="UP000182769">
    <property type="component" value="Unassembled WGS sequence"/>
</dbReference>
<gene>
    <name evidence="4" type="ORF">Ga0061065_104173</name>
</gene>
<protein>
    <submittedName>
        <fullName evidence="4">Acetyltransferase (GNAT) family</fullName>
    </submittedName>
</protein>
<dbReference type="Pfam" id="PF00583">
    <property type="entry name" value="Acetyltransf_1"/>
    <property type="match status" value="1"/>
</dbReference>
<keyword evidence="1 4" id="KW-0808">Transferase</keyword>
<dbReference type="EMBL" id="CYHG01000004">
    <property type="protein sequence ID" value="CUB03742.1"/>
    <property type="molecule type" value="Genomic_DNA"/>
</dbReference>
<dbReference type="RefSeq" id="WP_055462697.1">
    <property type="nucleotide sequence ID" value="NZ_CYHG01000004.1"/>
</dbReference>
<dbReference type="GO" id="GO:0016747">
    <property type="term" value="F:acyltransferase activity, transferring groups other than amino-acyl groups"/>
    <property type="evidence" value="ECO:0007669"/>
    <property type="project" value="InterPro"/>
</dbReference>
<evidence type="ECO:0000313" key="5">
    <source>
        <dbReference type="Proteomes" id="UP000182769"/>
    </source>
</evidence>
<evidence type="ECO:0000256" key="1">
    <source>
        <dbReference type="ARBA" id="ARBA00022679"/>
    </source>
</evidence>
<sequence>MDMIQASLNELHETAALFDAYRQFYGQAADLSAATSFIEQRFLLGDSAIFLAKNASGEAIGFVQLYPSFSSVAMKRTWILNDLFVSASNRQRGVAKALLNHVELFAQASAAQAIRLATAVSNSPAKALYETLGYENMSAFEHYSKSI</sequence>
<evidence type="ECO:0000313" key="4">
    <source>
        <dbReference type="EMBL" id="CUB03742.1"/>
    </source>
</evidence>
<reference evidence="5" key="1">
    <citation type="submission" date="2015-08" db="EMBL/GenBank/DDBJ databases">
        <authorList>
            <person name="Varghese N."/>
        </authorList>
    </citation>
    <scope>NUCLEOTIDE SEQUENCE [LARGE SCALE GENOMIC DNA]</scope>
    <source>
        <strain evidence="5">JCM 18476</strain>
    </source>
</reference>
<dbReference type="InterPro" id="IPR016181">
    <property type="entry name" value="Acyl_CoA_acyltransferase"/>
</dbReference>
<dbReference type="OrthoDB" id="9792929at2"/>